<protein>
    <submittedName>
        <fullName evidence="1">Spore coat protein</fullName>
    </submittedName>
</protein>
<reference evidence="1 2" key="1">
    <citation type="submission" date="2017-10" db="EMBL/GenBank/DDBJ databases">
        <title>Bacillus sp. nov., a halophilic bacterium isolated from a Keqin Lake.</title>
        <authorList>
            <person name="Wang H."/>
        </authorList>
    </citation>
    <scope>NUCLEOTIDE SEQUENCE [LARGE SCALE GENOMIC DNA]</scope>
    <source>
        <strain evidence="1 2">KCTC 13187</strain>
    </source>
</reference>
<organism evidence="1 2">
    <name type="scientific">Salipaludibacillus neizhouensis</name>
    <dbReference type="NCBI Taxonomy" id="885475"/>
    <lineage>
        <taxon>Bacteria</taxon>
        <taxon>Bacillati</taxon>
        <taxon>Bacillota</taxon>
        <taxon>Bacilli</taxon>
        <taxon>Bacillales</taxon>
        <taxon>Bacillaceae</taxon>
    </lineage>
</organism>
<dbReference type="AlphaFoldDB" id="A0A3A9KXA2"/>
<name>A0A3A9KXA2_9BACI</name>
<evidence type="ECO:0000313" key="1">
    <source>
        <dbReference type="EMBL" id="RKL69076.1"/>
    </source>
</evidence>
<keyword evidence="2" id="KW-1185">Reference proteome</keyword>
<dbReference type="Pfam" id="PF10628">
    <property type="entry name" value="CotE"/>
    <property type="match status" value="1"/>
</dbReference>
<accession>A0A3A9KXA2</accession>
<gene>
    <name evidence="1" type="ORF">CR203_03270</name>
</gene>
<dbReference type="RefSeq" id="WP_110936285.1">
    <property type="nucleotide sequence ID" value="NZ_KZ614146.1"/>
</dbReference>
<dbReference type="Proteomes" id="UP000281498">
    <property type="component" value="Unassembled WGS sequence"/>
</dbReference>
<keyword evidence="1" id="KW-0946">Virion</keyword>
<evidence type="ECO:0000313" key="2">
    <source>
        <dbReference type="Proteomes" id="UP000281498"/>
    </source>
</evidence>
<sequence length="189" mass="21160">MSASDNDQHYREIITKAVCGKGRKFSETKHIVAPEDQPTSILGCWIINHKYAAKKKGDAVEMRGSYDINIWYSYSGNTKTKVATETVKYTDVVPLVMQDSDILSGDIEVVARMVQQPNTLEALIASNEKDVEIQVEKEFMVEVIGETKITVLVDPTATSDFDDDLDSDQIKDGDFEDLDPNFLMGDLEE</sequence>
<keyword evidence="1" id="KW-0167">Capsid protein</keyword>
<dbReference type="InterPro" id="IPR018901">
    <property type="entry name" value="Spore_coat_CotE"/>
</dbReference>
<dbReference type="EMBL" id="PDOE01000001">
    <property type="protein sequence ID" value="RKL69076.1"/>
    <property type="molecule type" value="Genomic_DNA"/>
</dbReference>
<proteinExistence type="predicted"/>
<dbReference type="OrthoDB" id="2374983at2"/>
<comment type="caution">
    <text evidence="1">The sequence shown here is derived from an EMBL/GenBank/DDBJ whole genome shotgun (WGS) entry which is preliminary data.</text>
</comment>